<dbReference type="PANTHER" id="PTHR30529">
    <property type="entry name" value="CYTOCHROME B561"/>
    <property type="match status" value="1"/>
</dbReference>
<evidence type="ECO:0000256" key="11">
    <source>
        <dbReference type="ARBA" id="ARBA00023136"/>
    </source>
</evidence>
<dbReference type="InterPro" id="IPR011577">
    <property type="entry name" value="Cyt_b561_bac/Ni-Hgenase"/>
</dbReference>
<evidence type="ECO:0000256" key="5">
    <source>
        <dbReference type="ARBA" id="ARBA00022617"/>
    </source>
</evidence>
<evidence type="ECO:0000256" key="1">
    <source>
        <dbReference type="ARBA" id="ARBA00001970"/>
    </source>
</evidence>
<dbReference type="Pfam" id="PF01292">
    <property type="entry name" value="Ni_hydr_CYTB"/>
    <property type="match status" value="1"/>
</dbReference>
<evidence type="ECO:0000256" key="12">
    <source>
        <dbReference type="ARBA" id="ARBA00037975"/>
    </source>
</evidence>
<evidence type="ECO:0000256" key="7">
    <source>
        <dbReference type="ARBA" id="ARBA00022723"/>
    </source>
</evidence>
<keyword evidence="9 13" id="KW-1133">Transmembrane helix</keyword>
<dbReference type="GO" id="GO:0009055">
    <property type="term" value="F:electron transfer activity"/>
    <property type="evidence" value="ECO:0007669"/>
    <property type="project" value="InterPro"/>
</dbReference>
<keyword evidence="10" id="KW-0408">Iron</keyword>
<evidence type="ECO:0000256" key="9">
    <source>
        <dbReference type="ARBA" id="ARBA00022989"/>
    </source>
</evidence>
<evidence type="ECO:0000256" key="13">
    <source>
        <dbReference type="SAM" id="Phobius"/>
    </source>
</evidence>
<dbReference type="AlphaFoldDB" id="A0A1M5MNN8"/>
<dbReference type="GO" id="GO:0020037">
    <property type="term" value="F:heme binding"/>
    <property type="evidence" value="ECO:0007669"/>
    <property type="project" value="TreeGrafter"/>
</dbReference>
<dbReference type="EMBL" id="FQXB01000001">
    <property type="protein sequence ID" value="SHG78383.1"/>
    <property type="molecule type" value="Genomic_DNA"/>
</dbReference>
<keyword evidence="8" id="KW-0249">Electron transport</keyword>
<dbReference type="RefSeq" id="WP_072899619.1">
    <property type="nucleotide sequence ID" value="NZ_FQXB01000001.1"/>
</dbReference>
<dbReference type="InterPro" id="IPR036761">
    <property type="entry name" value="TTHA0802/YceI-like_sf"/>
</dbReference>
<evidence type="ECO:0000313" key="16">
    <source>
        <dbReference type="Proteomes" id="UP000184074"/>
    </source>
</evidence>
<dbReference type="SMART" id="SM00867">
    <property type="entry name" value="YceI"/>
    <property type="match status" value="1"/>
</dbReference>
<dbReference type="InterPro" id="IPR016174">
    <property type="entry name" value="Di-haem_cyt_TM"/>
</dbReference>
<keyword evidence="6 13" id="KW-0812">Transmembrane</keyword>
<proteinExistence type="inferred from homology"/>
<evidence type="ECO:0000256" key="2">
    <source>
        <dbReference type="ARBA" id="ARBA00004651"/>
    </source>
</evidence>
<feature type="domain" description="Lipid/polyisoprenoid-binding YceI-like" evidence="14">
    <location>
        <begin position="238"/>
        <end position="390"/>
    </location>
</feature>
<feature type="transmembrane region" description="Helical" evidence="13">
    <location>
        <begin position="152"/>
        <end position="173"/>
    </location>
</feature>
<feature type="transmembrane region" description="Helical" evidence="13">
    <location>
        <begin position="16"/>
        <end position="35"/>
    </location>
</feature>
<accession>A0A1M5MNN8</accession>
<dbReference type="SUPFAM" id="SSF101874">
    <property type="entry name" value="YceI-like"/>
    <property type="match status" value="1"/>
</dbReference>
<keyword evidence="16" id="KW-1185">Reference proteome</keyword>
<feature type="transmembrane region" description="Helical" evidence="13">
    <location>
        <begin position="96"/>
        <end position="114"/>
    </location>
</feature>
<evidence type="ECO:0000256" key="10">
    <source>
        <dbReference type="ARBA" id="ARBA00023004"/>
    </source>
</evidence>
<name>A0A1M5MNN8_9RHOB</name>
<comment type="similarity">
    <text evidence="12">Belongs to the cytochrome b561 family.</text>
</comment>
<reference evidence="15 16" key="1">
    <citation type="submission" date="2016-11" db="EMBL/GenBank/DDBJ databases">
        <authorList>
            <person name="Jaros S."/>
            <person name="Januszkiewicz K."/>
            <person name="Wedrychowicz H."/>
        </authorList>
    </citation>
    <scope>NUCLEOTIDE SEQUENCE [LARGE SCALE GENOMIC DNA]</scope>
    <source>
        <strain evidence="15 16">DSM 28715</strain>
    </source>
</reference>
<dbReference type="GO" id="GO:0005886">
    <property type="term" value="C:plasma membrane"/>
    <property type="evidence" value="ECO:0007669"/>
    <property type="project" value="UniProtKB-SubCell"/>
</dbReference>
<dbReference type="InterPro" id="IPR052168">
    <property type="entry name" value="Cytochrome_b561_oxidase"/>
</dbReference>
<evidence type="ECO:0000256" key="6">
    <source>
        <dbReference type="ARBA" id="ARBA00022692"/>
    </source>
</evidence>
<evidence type="ECO:0000313" key="15">
    <source>
        <dbReference type="EMBL" id="SHG78383.1"/>
    </source>
</evidence>
<organism evidence="15 16">
    <name type="scientific">Cognatiyoonia sediminum</name>
    <dbReference type="NCBI Taxonomy" id="1508389"/>
    <lineage>
        <taxon>Bacteria</taxon>
        <taxon>Pseudomonadati</taxon>
        <taxon>Pseudomonadota</taxon>
        <taxon>Alphaproteobacteria</taxon>
        <taxon>Rhodobacterales</taxon>
        <taxon>Paracoccaceae</taxon>
        <taxon>Cognatiyoonia</taxon>
    </lineage>
</organism>
<dbReference type="Proteomes" id="UP000184074">
    <property type="component" value="Unassembled WGS sequence"/>
</dbReference>
<dbReference type="Gene3D" id="1.20.950.20">
    <property type="entry name" value="Transmembrane di-heme cytochromes, Chain C"/>
    <property type="match status" value="1"/>
</dbReference>
<dbReference type="OrthoDB" id="1247465at2"/>
<dbReference type="SUPFAM" id="SSF81342">
    <property type="entry name" value="Transmembrane di-heme cytochromes"/>
    <property type="match status" value="1"/>
</dbReference>
<evidence type="ECO:0000256" key="4">
    <source>
        <dbReference type="ARBA" id="ARBA00022475"/>
    </source>
</evidence>
<dbReference type="Pfam" id="PF04264">
    <property type="entry name" value="YceI"/>
    <property type="match status" value="1"/>
</dbReference>
<dbReference type="Gene3D" id="2.40.128.110">
    <property type="entry name" value="Lipid/polyisoprenoid-binding, YceI-like"/>
    <property type="match status" value="1"/>
</dbReference>
<dbReference type="STRING" id="1508389.SAMN05444003_0904"/>
<protein>
    <submittedName>
        <fullName evidence="15">Cytochrome b561</fullName>
    </submittedName>
</protein>
<keyword evidence="5" id="KW-0349">Heme</keyword>
<comment type="cofactor">
    <cofactor evidence="1">
        <name>heme b</name>
        <dbReference type="ChEBI" id="CHEBI:60344"/>
    </cofactor>
</comment>
<evidence type="ECO:0000259" key="14">
    <source>
        <dbReference type="SMART" id="SM00867"/>
    </source>
</evidence>
<comment type="subcellular location">
    <subcellularLocation>
        <location evidence="2">Cell membrane</location>
        <topology evidence="2">Multi-pass membrane protein</topology>
    </subcellularLocation>
</comment>
<feature type="transmembrane region" description="Helical" evidence="13">
    <location>
        <begin position="55"/>
        <end position="75"/>
    </location>
</feature>
<dbReference type="InterPro" id="IPR007372">
    <property type="entry name" value="Lipid/polyisoprenoid-bd_YceI"/>
</dbReference>
<dbReference type="PANTHER" id="PTHR30529:SF7">
    <property type="entry name" value="CYTOCHROME B561 BACTERIAL_NI-HYDROGENASE DOMAIN-CONTAINING PROTEIN"/>
    <property type="match status" value="1"/>
</dbReference>
<feature type="transmembrane region" description="Helical" evidence="13">
    <location>
        <begin position="200"/>
        <end position="218"/>
    </location>
</feature>
<keyword evidence="3" id="KW-0813">Transport</keyword>
<gene>
    <name evidence="15" type="ORF">SAMN05444003_0904</name>
</gene>
<keyword evidence="11 13" id="KW-0472">Membrane</keyword>
<sequence>MSLANSQTHYGAVTKSFHWVTAVLILILMPLGSIANGAPFETSEELARKAWLFSLHKTLGVTVFFFALLRIAWALTQPKPSPLHPERKLETFAADVAHWLLYGSLVLVPLSGWIHHAATTGFAPIWWPFGQSLPFVPKDEDLAHLSGDIHWIWTKVLLFSLLAHIGGALKHVFIDRDETLKRMWFGTIGKLELPKTEKSVAPASLAVIIFAATGLFIATSSTTATAESETVLQQVASDWVVQDGTIEITVTQFGSPVTGGFEEWTASINYDPATKTGTVETTIAIDSLTLGSVTGQAMGADFFDSAKFPTGTFAADIAEIDGQLTATGTLTVKGATVPISLPFTLDIEGQTARMSGSTSINRLDFGVGASMPDETNLKFGVDIAVELTAERQQEN</sequence>
<dbReference type="GO" id="GO:0046872">
    <property type="term" value="F:metal ion binding"/>
    <property type="evidence" value="ECO:0007669"/>
    <property type="project" value="UniProtKB-KW"/>
</dbReference>
<dbReference type="GO" id="GO:0022904">
    <property type="term" value="P:respiratory electron transport chain"/>
    <property type="evidence" value="ECO:0007669"/>
    <property type="project" value="InterPro"/>
</dbReference>
<keyword evidence="7" id="KW-0479">Metal-binding</keyword>
<evidence type="ECO:0000256" key="3">
    <source>
        <dbReference type="ARBA" id="ARBA00022448"/>
    </source>
</evidence>
<keyword evidence="4" id="KW-1003">Cell membrane</keyword>
<evidence type="ECO:0000256" key="8">
    <source>
        <dbReference type="ARBA" id="ARBA00022982"/>
    </source>
</evidence>